<dbReference type="GO" id="GO:0000175">
    <property type="term" value="F:3'-5'-RNA exonuclease activity"/>
    <property type="evidence" value="ECO:0007669"/>
    <property type="project" value="TreeGrafter"/>
</dbReference>
<feature type="compositionally biased region" description="Basic and acidic residues" evidence="3">
    <location>
        <begin position="312"/>
        <end position="338"/>
    </location>
</feature>
<dbReference type="Gene3D" id="3.60.10.10">
    <property type="entry name" value="Endonuclease/exonuclease/phosphatase"/>
    <property type="match status" value="1"/>
</dbReference>
<evidence type="ECO:0000256" key="2">
    <source>
        <dbReference type="ARBA" id="ARBA00022801"/>
    </source>
</evidence>
<dbReference type="EMBL" id="NBII01000002">
    <property type="protein sequence ID" value="PAV22443.1"/>
    <property type="molecule type" value="Genomic_DNA"/>
</dbReference>
<organism evidence="5 6">
    <name type="scientific">Pyrrhoderma noxium</name>
    <dbReference type="NCBI Taxonomy" id="2282107"/>
    <lineage>
        <taxon>Eukaryota</taxon>
        <taxon>Fungi</taxon>
        <taxon>Dikarya</taxon>
        <taxon>Basidiomycota</taxon>
        <taxon>Agaricomycotina</taxon>
        <taxon>Agaricomycetes</taxon>
        <taxon>Hymenochaetales</taxon>
        <taxon>Hymenochaetaceae</taxon>
        <taxon>Pyrrhoderma</taxon>
    </lineage>
</organism>
<dbReference type="PANTHER" id="PTHR12121">
    <property type="entry name" value="CARBON CATABOLITE REPRESSOR PROTEIN 4"/>
    <property type="match status" value="1"/>
</dbReference>
<feature type="compositionally biased region" description="Basic and acidic residues" evidence="3">
    <location>
        <begin position="464"/>
        <end position="485"/>
    </location>
</feature>
<dbReference type="InParanoid" id="A0A286US64"/>
<dbReference type="InterPro" id="IPR005135">
    <property type="entry name" value="Endo/exonuclease/phosphatase"/>
</dbReference>
<feature type="region of interest" description="Disordered" evidence="3">
    <location>
        <begin position="434"/>
        <end position="496"/>
    </location>
</feature>
<dbReference type="PANTHER" id="PTHR12121:SF45">
    <property type="entry name" value="NOCTURNIN"/>
    <property type="match status" value="1"/>
</dbReference>
<keyword evidence="5" id="KW-0269">Exonuclease</keyword>
<feature type="compositionally biased region" description="Acidic residues" evidence="3">
    <location>
        <begin position="444"/>
        <end position="463"/>
    </location>
</feature>
<keyword evidence="2" id="KW-0378">Hydrolase</keyword>
<sequence length="618" mass="68167">MVLKSHGSHHRPSARNHSAFIITVSSLLSSSIIITHLCSAGGARHSSLLIKHIHHLHSQKFPTKMPSQGRILTPEQIALSEARKKKKAEAAAKAVAAATVSSDQQKSSILSRIFLSKSPSDLNIHSQYNFSISDQSSIMSWNMLAQCLVRRELFPTSDCLRASQRDGMLIEEITRSGAELICLQEVDRLEKIGPALETAGYSYVFTSGPKKKHGCLVAFKRTSYKLAAQKTIFYDDTEVHPSSTEGELLNLNISQVGRKGSSFRTKNIGLIVALKRVTRINNDIIENQNAKGSEEQDSNKIRVGDDDTNGNENDHKNKDINNKNNDDDNGELGKKTGAVDEGFDKEDPSVVVATTHLFWHPRYTYERARQSLILVRSVCEFKKDNNISDAPSFIAGDFNFGPSDAAYSLLVGDPLTPEQEQSIKVSHVVHHSIDPTVPISDASSPEDEDEGAAAGGEEEDVVEGESKEGEGIEGSKENKKKEPKTGSRLPFKNARQAIPSDGLLSATELEHRFKLLPRLRSAYDEWGSTDPLRTFGARVPVPPGRRGGSEPMYTSYTHYWKTTLDYIFVMTLPDRELKILGILEPPVEGDLGTGLPRKDVCGSDHIAVRAHIAWPRKS</sequence>
<proteinExistence type="inferred from homology"/>
<dbReference type="InterPro" id="IPR036691">
    <property type="entry name" value="Endo/exonu/phosph_ase_sf"/>
</dbReference>
<protein>
    <submittedName>
        <fullName evidence="5">Endonuclease exonuclease phosphatase</fullName>
    </submittedName>
</protein>
<dbReference type="SUPFAM" id="SSF56219">
    <property type="entry name" value="DNase I-like"/>
    <property type="match status" value="1"/>
</dbReference>
<keyword evidence="5" id="KW-0540">Nuclease</keyword>
<evidence type="ECO:0000256" key="1">
    <source>
        <dbReference type="ARBA" id="ARBA00010774"/>
    </source>
</evidence>
<name>A0A286US64_9AGAM</name>
<gene>
    <name evidence="5" type="ORF">PNOK_0240000</name>
</gene>
<dbReference type="GO" id="GO:0004519">
    <property type="term" value="F:endonuclease activity"/>
    <property type="evidence" value="ECO:0007669"/>
    <property type="project" value="UniProtKB-KW"/>
</dbReference>
<evidence type="ECO:0000259" key="4">
    <source>
        <dbReference type="Pfam" id="PF03372"/>
    </source>
</evidence>
<feature type="region of interest" description="Disordered" evidence="3">
    <location>
        <begin position="288"/>
        <end position="343"/>
    </location>
</feature>
<feature type="domain" description="Endonuclease/exonuclease/phosphatase" evidence="4">
    <location>
        <begin position="139"/>
        <end position="413"/>
    </location>
</feature>
<evidence type="ECO:0000313" key="6">
    <source>
        <dbReference type="Proteomes" id="UP000217199"/>
    </source>
</evidence>
<comment type="similarity">
    <text evidence="1">Belongs to the CCR4/nocturin family.</text>
</comment>
<feature type="compositionally biased region" description="Basic and acidic residues" evidence="3">
    <location>
        <begin position="292"/>
        <end position="305"/>
    </location>
</feature>
<keyword evidence="5" id="KW-0255">Endonuclease</keyword>
<dbReference type="FunCoup" id="A0A286US64">
    <property type="interactions" value="245"/>
</dbReference>
<comment type="caution">
    <text evidence="5">The sequence shown here is derived from an EMBL/GenBank/DDBJ whole genome shotgun (WGS) entry which is preliminary data.</text>
</comment>
<dbReference type="InterPro" id="IPR050410">
    <property type="entry name" value="CCR4/nocturin_mRNA_transcr"/>
</dbReference>
<dbReference type="Pfam" id="PF03372">
    <property type="entry name" value="Exo_endo_phos"/>
    <property type="match status" value="1"/>
</dbReference>
<dbReference type="Proteomes" id="UP000217199">
    <property type="component" value="Unassembled WGS sequence"/>
</dbReference>
<evidence type="ECO:0000256" key="3">
    <source>
        <dbReference type="SAM" id="MobiDB-lite"/>
    </source>
</evidence>
<accession>A0A286US64</accession>
<reference evidence="5 6" key="1">
    <citation type="journal article" date="2017" name="Mol. Ecol.">
        <title>Comparative and population genomic landscape of Phellinus noxius: A hypervariable fungus causing root rot in trees.</title>
        <authorList>
            <person name="Chung C.L."/>
            <person name="Lee T.J."/>
            <person name="Akiba M."/>
            <person name="Lee H.H."/>
            <person name="Kuo T.H."/>
            <person name="Liu D."/>
            <person name="Ke H.M."/>
            <person name="Yokoi T."/>
            <person name="Roa M.B."/>
            <person name="Lu M.J."/>
            <person name="Chang Y.Y."/>
            <person name="Ann P.J."/>
            <person name="Tsai J.N."/>
            <person name="Chen C.Y."/>
            <person name="Tzean S.S."/>
            <person name="Ota Y."/>
            <person name="Hattori T."/>
            <person name="Sahashi N."/>
            <person name="Liou R.F."/>
            <person name="Kikuchi T."/>
            <person name="Tsai I.J."/>
        </authorList>
    </citation>
    <scope>NUCLEOTIDE SEQUENCE [LARGE SCALE GENOMIC DNA]</scope>
    <source>
        <strain evidence="5 6">FFPRI411160</strain>
    </source>
</reference>
<keyword evidence="6" id="KW-1185">Reference proteome</keyword>
<evidence type="ECO:0000313" key="5">
    <source>
        <dbReference type="EMBL" id="PAV22443.1"/>
    </source>
</evidence>
<dbReference type="AlphaFoldDB" id="A0A286US64"/>
<dbReference type="GO" id="GO:0006139">
    <property type="term" value="P:nucleobase-containing compound metabolic process"/>
    <property type="evidence" value="ECO:0007669"/>
    <property type="project" value="UniProtKB-ARBA"/>
</dbReference>
<dbReference type="OrthoDB" id="428734at2759"/>